<dbReference type="EMBL" id="LMAI01000007">
    <property type="protein sequence ID" value="KUJ55347.1"/>
    <property type="molecule type" value="Genomic_DNA"/>
</dbReference>
<dbReference type="PROSITE" id="PS51257">
    <property type="entry name" value="PROKAR_LIPOPROTEIN"/>
    <property type="match status" value="1"/>
</dbReference>
<accession>A0A101CFL2</accession>
<reference evidence="1 2" key="1">
    <citation type="submission" date="2015-10" db="EMBL/GenBank/DDBJ databases">
        <title>Genome sequence of Chryseobacterium greenlandense.</title>
        <authorList>
            <person name="Newman J."/>
            <person name="Fischer K."/>
            <person name="Miller J."/>
        </authorList>
    </citation>
    <scope>NUCLEOTIDE SEQUENCE [LARGE SCALE GENOMIC DNA]</scope>
    <source>
        <strain evidence="1 2">UMB34</strain>
    </source>
</reference>
<organism evidence="1 2">
    <name type="scientific">Chryseobacterium aquaticum subsp. greenlandense</name>
    <dbReference type="NCBI Taxonomy" id="345663"/>
    <lineage>
        <taxon>Bacteria</taxon>
        <taxon>Pseudomonadati</taxon>
        <taxon>Bacteroidota</taxon>
        <taxon>Flavobacteriia</taxon>
        <taxon>Flavobacteriales</taxon>
        <taxon>Weeksellaceae</taxon>
        <taxon>Chryseobacterium group</taxon>
        <taxon>Chryseobacterium</taxon>
    </lineage>
</organism>
<comment type="caution">
    <text evidence="1">The sequence shown here is derived from an EMBL/GenBank/DDBJ whole genome shotgun (WGS) entry which is preliminary data.</text>
</comment>
<dbReference type="AlphaFoldDB" id="A0A101CFL2"/>
<evidence type="ECO:0000313" key="2">
    <source>
        <dbReference type="Proteomes" id="UP000054388"/>
    </source>
</evidence>
<sequence>MRKTVIFLLIAFAIQSCQNNKPGIATVEDVLDNPMEFLSQENTIQGVVSQSNSDKQQFSIIGQKEFDKCGIDKCNANEQLPIRFKDSLPKVGDKVEVSGQITKTEEGFIYEAKSIRDIKDISDK</sequence>
<name>A0A101CFL2_9FLAO</name>
<dbReference type="RefSeq" id="WP_059137255.1">
    <property type="nucleotide sequence ID" value="NZ_LMAI01000007.1"/>
</dbReference>
<evidence type="ECO:0000313" key="1">
    <source>
        <dbReference type="EMBL" id="KUJ55347.1"/>
    </source>
</evidence>
<evidence type="ECO:0008006" key="3">
    <source>
        <dbReference type="Google" id="ProtNLM"/>
    </source>
</evidence>
<gene>
    <name evidence="1" type="ORF">AR686_13300</name>
</gene>
<protein>
    <recommendedName>
        <fullName evidence="3">Lipoprotein</fullName>
    </recommendedName>
</protein>
<dbReference type="Proteomes" id="UP000054388">
    <property type="component" value="Unassembled WGS sequence"/>
</dbReference>
<proteinExistence type="predicted"/>